<proteinExistence type="predicted"/>
<accession>A0A7I5ECB5</accession>
<dbReference type="WBParaSite" id="HCON_00137020-00001">
    <property type="protein sequence ID" value="HCON_00137020-00001"/>
    <property type="gene ID" value="HCON_00137020"/>
</dbReference>
<sequence>MRLVSRAKRTRTATATNVNAIERKHTAFRHNNKDIIINFREPVDWHHSSESK</sequence>
<reference evidence="2" key="1">
    <citation type="submission" date="2020-12" db="UniProtKB">
        <authorList>
            <consortium name="WormBaseParasite"/>
        </authorList>
    </citation>
    <scope>IDENTIFICATION</scope>
    <source>
        <strain evidence="2">MHco3</strain>
    </source>
</reference>
<dbReference type="AlphaFoldDB" id="A0A7I5ECB5"/>
<evidence type="ECO:0000313" key="2">
    <source>
        <dbReference type="WBParaSite" id="HCON_00137020-00001"/>
    </source>
</evidence>
<protein>
    <submittedName>
        <fullName evidence="2">Uncharacterized protein</fullName>
    </submittedName>
</protein>
<organism evidence="1 2">
    <name type="scientific">Haemonchus contortus</name>
    <name type="common">Barber pole worm</name>
    <dbReference type="NCBI Taxonomy" id="6289"/>
    <lineage>
        <taxon>Eukaryota</taxon>
        <taxon>Metazoa</taxon>
        <taxon>Ecdysozoa</taxon>
        <taxon>Nematoda</taxon>
        <taxon>Chromadorea</taxon>
        <taxon>Rhabditida</taxon>
        <taxon>Rhabditina</taxon>
        <taxon>Rhabditomorpha</taxon>
        <taxon>Strongyloidea</taxon>
        <taxon>Trichostrongylidae</taxon>
        <taxon>Haemonchus</taxon>
    </lineage>
</organism>
<name>A0A7I5ECB5_HAECO</name>
<keyword evidence="1" id="KW-1185">Reference proteome</keyword>
<evidence type="ECO:0000313" key="1">
    <source>
        <dbReference type="Proteomes" id="UP000025227"/>
    </source>
</evidence>
<dbReference type="Proteomes" id="UP000025227">
    <property type="component" value="Unplaced"/>
</dbReference>